<organism evidence="1 2">
    <name type="scientific">Trichinella pseudospiralis</name>
    <name type="common">Parasitic roundworm</name>
    <dbReference type="NCBI Taxonomy" id="6337"/>
    <lineage>
        <taxon>Eukaryota</taxon>
        <taxon>Metazoa</taxon>
        <taxon>Ecdysozoa</taxon>
        <taxon>Nematoda</taxon>
        <taxon>Enoplea</taxon>
        <taxon>Dorylaimia</taxon>
        <taxon>Trichinellida</taxon>
        <taxon>Trichinellidae</taxon>
        <taxon>Trichinella</taxon>
    </lineage>
</organism>
<protein>
    <submittedName>
        <fullName evidence="1">Uncharacterized protein</fullName>
    </submittedName>
</protein>
<dbReference type="Proteomes" id="UP000054805">
    <property type="component" value="Unassembled WGS sequence"/>
</dbReference>
<keyword evidence="2" id="KW-1185">Reference proteome</keyword>
<dbReference type="AlphaFoldDB" id="A0A0V1GFW4"/>
<accession>A0A0V1GFW4</accession>
<dbReference type="EMBL" id="JYDS01002794">
    <property type="protein sequence ID" value="KRY96914.1"/>
    <property type="molecule type" value="Genomic_DNA"/>
</dbReference>
<name>A0A0V1GFW4_TRIPS</name>
<comment type="caution">
    <text evidence="1">The sequence shown here is derived from an EMBL/GenBank/DDBJ whole genome shotgun (WGS) entry which is preliminary data.</text>
</comment>
<reference evidence="1 2" key="1">
    <citation type="submission" date="2015-01" db="EMBL/GenBank/DDBJ databases">
        <title>Evolution of Trichinella species and genotypes.</title>
        <authorList>
            <person name="Korhonen P.K."/>
            <person name="Edoardo P."/>
            <person name="Giuseppe L.R."/>
            <person name="Gasser R.B."/>
        </authorList>
    </citation>
    <scope>NUCLEOTIDE SEQUENCE [LARGE SCALE GENOMIC DNA]</scope>
    <source>
        <strain evidence="1">ISS588</strain>
    </source>
</reference>
<evidence type="ECO:0000313" key="2">
    <source>
        <dbReference type="Proteomes" id="UP000054805"/>
    </source>
</evidence>
<sequence>MNISRALQIAYIPRYLEKTGRFTMLGSNFPKHHNLSI</sequence>
<evidence type="ECO:0000313" key="1">
    <source>
        <dbReference type="EMBL" id="KRY96914.1"/>
    </source>
</evidence>
<gene>
    <name evidence="1" type="ORF">T4B_10457</name>
</gene>
<proteinExistence type="predicted"/>